<dbReference type="InterPro" id="IPR005881">
    <property type="entry name" value="Ser_O-AcTrfase"/>
</dbReference>
<dbReference type="GO" id="GO:0006535">
    <property type="term" value="P:cysteine biosynthetic process from serine"/>
    <property type="evidence" value="ECO:0007669"/>
    <property type="project" value="InterPro"/>
</dbReference>
<dbReference type="InParanoid" id="E8N0N2"/>
<dbReference type="NCBIfam" id="NF041874">
    <property type="entry name" value="EPS_EpsC"/>
    <property type="match status" value="1"/>
</dbReference>
<dbReference type="FunCoup" id="E8N0N2">
    <property type="interactions" value="206"/>
</dbReference>
<evidence type="ECO:0000256" key="7">
    <source>
        <dbReference type="ARBA" id="ARBA00022605"/>
    </source>
</evidence>
<comment type="pathway">
    <text evidence="2">Amino-acid biosynthesis; L-cysteine biosynthesis; L-cysteine from L-serine: step 1/2.</text>
</comment>
<dbReference type="FunFam" id="1.10.3130.10:FF:000002">
    <property type="entry name" value="Serine acetyltransferase"/>
    <property type="match status" value="1"/>
</dbReference>
<comment type="subcellular location">
    <subcellularLocation>
        <location evidence="1">Cytoplasm</location>
    </subcellularLocation>
</comment>
<dbReference type="InterPro" id="IPR011004">
    <property type="entry name" value="Trimer_LpxA-like_sf"/>
</dbReference>
<dbReference type="NCBIfam" id="TIGR01172">
    <property type="entry name" value="cysE"/>
    <property type="match status" value="1"/>
</dbReference>
<protein>
    <recommendedName>
        <fullName evidence="5">Serine acetyltransferase</fullName>
        <ecNumber evidence="4">2.3.1.30</ecNumber>
    </recommendedName>
</protein>
<sequence length="276" mass="30153">MVKKFFQMMREDIASVFERDPAARSVFEILVAYPGLHAVWGHRIAHWLWGRGFKTLARWLSHVMRFLTGIEIHPGATIGRRFFIDHGMGVVIGETAEIGNDVTLYHGVTLGGTSLEKGKRHPTLEDRVVVGAGAKILGAITVGAGSRIGANAVVVKSVPPNSVVVGVPGQVVVRNRPQTTAPDLNHNVLPDTIGTTVAALIERVESLEQRLEEARQQVQPALIGSSDRLERLEAVLRSHVLEHPHLVPGNGKEHHRHGPLPHPDASGVWHAEDFTI</sequence>
<dbReference type="HOGENOM" id="CLU_051638_10_0_0"/>
<reference evidence="13 14" key="1">
    <citation type="submission" date="2010-12" db="EMBL/GenBank/DDBJ databases">
        <title>Whole genome sequence of Anaerolinea thermophila UNI-1.</title>
        <authorList>
            <person name="Narita-Yamada S."/>
            <person name="Kishi E."/>
            <person name="Watanabe Y."/>
            <person name="Takasaki K."/>
            <person name="Ankai A."/>
            <person name="Oguchi A."/>
            <person name="Fukui S."/>
            <person name="Takahashi M."/>
            <person name="Yashiro I."/>
            <person name="Hosoyama A."/>
            <person name="Sekiguchi Y."/>
            <person name="Hanada S."/>
            <person name="Fujita N."/>
        </authorList>
    </citation>
    <scope>NUCLEOTIDE SEQUENCE [LARGE SCALE GENOMIC DNA]</scope>
    <source>
        <strain evidence="14">DSM 14523 / JCM 11388 / NBRC 100420 / UNI-1</strain>
    </source>
</reference>
<dbReference type="EC" id="2.3.1.30" evidence="4"/>
<dbReference type="RefSeq" id="WP_013558823.1">
    <property type="nucleotide sequence ID" value="NC_014960.1"/>
</dbReference>
<dbReference type="eggNOG" id="COG1045">
    <property type="taxonomic scope" value="Bacteria"/>
</dbReference>
<keyword evidence="7" id="KW-0028">Amino-acid biosynthesis</keyword>
<keyword evidence="10" id="KW-0198">Cysteine biosynthesis</keyword>
<evidence type="ECO:0000256" key="1">
    <source>
        <dbReference type="ARBA" id="ARBA00004496"/>
    </source>
</evidence>
<evidence type="ECO:0000256" key="3">
    <source>
        <dbReference type="ARBA" id="ARBA00007274"/>
    </source>
</evidence>
<evidence type="ECO:0000256" key="12">
    <source>
        <dbReference type="ARBA" id="ARBA00049486"/>
    </source>
</evidence>
<evidence type="ECO:0000256" key="2">
    <source>
        <dbReference type="ARBA" id="ARBA00004876"/>
    </source>
</evidence>
<comment type="similarity">
    <text evidence="3">Belongs to the transferase hexapeptide repeat family.</text>
</comment>
<dbReference type="InterPro" id="IPR018357">
    <property type="entry name" value="Hexapep_transf_CS"/>
</dbReference>
<keyword evidence="11 13" id="KW-0012">Acyltransferase</keyword>
<keyword evidence="9" id="KW-0677">Repeat</keyword>
<organism evidence="13 14">
    <name type="scientific">Anaerolinea thermophila (strain DSM 14523 / JCM 11388 / NBRC 100420 / UNI-1)</name>
    <dbReference type="NCBI Taxonomy" id="926569"/>
    <lineage>
        <taxon>Bacteria</taxon>
        <taxon>Bacillati</taxon>
        <taxon>Chloroflexota</taxon>
        <taxon>Anaerolineae</taxon>
        <taxon>Anaerolineales</taxon>
        <taxon>Anaerolineaceae</taxon>
        <taxon>Anaerolinea</taxon>
    </lineage>
</organism>
<dbReference type="OrthoDB" id="9801456at2"/>
<dbReference type="STRING" id="926569.ANT_03930"/>
<dbReference type="Gene3D" id="2.160.10.10">
    <property type="entry name" value="Hexapeptide repeat proteins"/>
    <property type="match status" value="1"/>
</dbReference>
<dbReference type="FunFam" id="2.160.10.10:FF:000007">
    <property type="entry name" value="Serine acetyltransferase"/>
    <property type="match status" value="1"/>
</dbReference>
<dbReference type="KEGG" id="atm:ANT_03930"/>
<evidence type="ECO:0000313" key="14">
    <source>
        <dbReference type="Proteomes" id="UP000008922"/>
    </source>
</evidence>
<evidence type="ECO:0000256" key="11">
    <source>
        <dbReference type="ARBA" id="ARBA00023315"/>
    </source>
</evidence>
<proteinExistence type="inferred from homology"/>
<dbReference type="InterPro" id="IPR001451">
    <property type="entry name" value="Hexapep"/>
</dbReference>
<evidence type="ECO:0000256" key="9">
    <source>
        <dbReference type="ARBA" id="ARBA00022737"/>
    </source>
</evidence>
<dbReference type="InterPro" id="IPR053376">
    <property type="entry name" value="Serine_acetyltransferase"/>
</dbReference>
<dbReference type="AlphaFoldDB" id="E8N0N2"/>
<dbReference type="GO" id="GO:0005737">
    <property type="term" value="C:cytoplasm"/>
    <property type="evidence" value="ECO:0007669"/>
    <property type="project" value="UniProtKB-SubCell"/>
</dbReference>
<dbReference type="PROSITE" id="PS00101">
    <property type="entry name" value="HEXAPEP_TRANSFERASES"/>
    <property type="match status" value="1"/>
</dbReference>
<keyword evidence="8 13" id="KW-0808">Transferase</keyword>
<dbReference type="Pfam" id="PF00132">
    <property type="entry name" value="Hexapep"/>
    <property type="match status" value="1"/>
</dbReference>
<comment type="catalytic activity">
    <reaction evidence="12">
        <text>L-serine + acetyl-CoA = O-acetyl-L-serine + CoA</text>
        <dbReference type="Rhea" id="RHEA:24560"/>
        <dbReference type="ChEBI" id="CHEBI:33384"/>
        <dbReference type="ChEBI" id="CHEBI:57287"/>
        <dbReference type="ChEBI" id="CHEBI:57288"/>
        <dbReference type="ChEBI" id="CHEBI:58340"/>
        <dbReference type="EC" id="2.3.1.30"/>
    </reaction>
</comment>
<dbReference type="InterPro" id="IPR042122">
    <property type="entry name" value="Ser_AcTrfase_N_sf"/>
</dbReference>
<dbReference type="Proteomes" id="UP000008922">
    <property type="component" value="Chromosome"/>
</dbReference>
<evidence type="ECO:0000256" key="5">
    <source>
        <dbReference type="ARBA" id="ARBA00018522"/>
    </source>
</evidence>
<evidence type="ECO:0000313" key="13">
    <source>
        <dbReference type="EMBL" id="BAJ62427.1"/>
    </source>
</evidence>
<gene>
    <name evidence="13" type="primary">cysE</name>
    <name evidence="13" type="ordered locus">ANT_03930</name>
</gene>
<name>E8N0N2_ANATU</name>
<dbReference type="EMBL" id="AP012029">
    <property type="protein sequence ID" value="BAJ62427.1"/>
    <property type="molecule type" value="Genomic_DNA"/>
</dbReference>
<evidence type="ECO:0000256" key="10">
    <source>
        <dbReference type="ARBA" id="ARBA00023192"/>
    </source>
</evidence>
<dbReference type="InterPro" id="IPR045304">
    <property type="entry name" value="LbH_SAT"/>
</dbReference>
<dbReference type="Gene3D" id="1.10.3130.10">
    <property type="entry name" value="serine acetyltransferase, domain 1"/>
    <property type="match status" value="1"/>
</dbReference>
<dbReference type="SUPFAM" id="SSF51161">
    <property type="entry name" value="Trimeric LpxA-like enzymes"/>
    <property type="match status" value="1"/>
</dbReference>
<dbReference type="CDD" id="cd03354">
    <property type="entry name" value="LbH_SAT"/>
    <property type="match status" value="1"/>
</dbReference>
<evidence type="ECO:0000256" key="8">
    <source>
        <dbReference type="ARBA" id="ARBA00022679"/>
    </source>
</evidence>
<keyword evidence="6" id="KW-0963">Cytoplasm</keyword>
<evidence type="ECO:0000256" key="4">
    <source>
        <dbReference type="ARBA" id="ARBA00013266"/>
    </source>
</evidence>
<dbReference type="GO" id="GO:0009001">
    <property type="term" value="F:serine O-acetyltransferase activity"/>
    <property type="evidence" value="ECO:0007669"/>
    <property type="project" value="UniProtKB-EC"/>
</dbReference>
<accession>E8N0N2</accession>
<evidence type="ECO:0000256" key="6">
    <source>
        <dbReference type="ARBA" id="ARBA00022490"/>
    </source>
</evidence>
<dbReference type="PANTHER" id="PTHR42811">
    <property type="entry name" value="SERINE ACETYLTRANSFERASE"/>
    <property type="match status" value="1"/>
</dbReference>
<keyword evidence="14" id="KW-1185">Reference proteome</keyword>